<dbReference type="RefSeq" id="WP_218317265.1">
    <property type="nucleotide sequence ID" value="NZ_JAGSPB010000002.1"/>
</dbReference>
<accession>A0ABS6SNY9</accession>
<gene>
    <name evidence="2" type="ORF">KCG45_10965</name>
</gene>
<sequence>MTDVPVLTTDRFTMRPLRRGDAGALLPTLSDPEQCLYLTREAFADEEELWSWLSDPEWPGRTWIAEDAGGAVAGRFVASPAHESGFVEIGYIVCRDRQGEGIARECTAALVAHLFALPTNEGGARKLTAEVDTRNRPSIRLLDDLGFTREAHFREHETSHIGLCDVYWYGLLRSERDKAAPPAR</sequence>
<keyword evidence="3" id="KW-1185">Reference proteome</keyword>
<proteinExistence type="predicted"/>
<evidence type="ECO:0000313" key="2">
    <source>
        <dbReference type="EMBL" id="MBV7266700.1"/>
    </source>
</evidence>
<dbReference type="PANTHER" id="PTHR43441:SF6">
    <property type="entry name" value="N-ACETYLTRANSFERASE DOMAIN-CONTAINING PROTEIN"/>
    <property type="match status" value="1"/>
</dbReference>
<name>A0ABS6SNY9_9SPHN</name>
<dbReference type="InterPro" id="IPR000182">
    <property type="entry name" value="GNAT_dom"/>
</dbReference>
<dbReference type="Pfam" id="PF13302">
    <property type="entry name" value="Acetyltransf_3"/>
    <property type="match status" value="1"/>
</dbReference>
<dbReference type="InterPro" id="IPR051908">
    <property type="entry name" value="Ribosomal_N-acetyltransferase"/>
</dbReference>
<dbReference type="EMBL" id="JAGSPB010000002">
    <property type="protein sequence ID" value="MBV7266700.1"/>
    <property type="molecule type" value="Genomic_DNA"/>
</dbReference>
<dbReference type="PROSITE" id="PS51186">
    <property type="entry name" value="GNAT"/>
    <property type="match status" value="1"/>
</dbReference>
<organism evidence="2 3">
    <name type="scientific">Erythrobacter ani</name>
    <dbReference type="NCBI Taxonomy" id="2827235"/>
    <lineage>
        <taxon>Bacteria</taxon>
        <taxon>Pseudomonadati</taxon>
        <taxon>Pseudomonadota</taxon>
        <taxon>Alphaproteobacteria</taxon>
        <taxon>Sphingomonadales</taxon>
        <taxon>Erythrobacteraceae</taxon>
        <taxon>Erythrobacter/Porphyrobacter group</taxon>
        <taxon>Erythrobacter</taxon>
    </lineage>
</organism>
<dbReference type="PANTHER" id="PTHR43441">
    <property type="entry name" value="RIBOSOMAL-PROTEIN-SERINE ACETYLTRANSFERASE"/>
    <property type="match status" value="1"/>
</dbReference>
<protein>
    <submittedName>
        <fullName evidence="2">GNAT family N-acetyltransferase</fullName>
    </submittedName>
</protein>
<reference evidence="2 3" key="1">
    <citation type="submission" date="2021-04" db="EMBL/GenBank/DDBJ databases">
        <authorList>
            <person name="Pira H."/>
            <person name="Risdian C."/>
            <person name="Wink J."/>
        </authorList>
    </citation>
    <scope>NUCLEOTIDE SEQUENCE [LARGE SCALE GENOMIC DNA]</scope>
    <source>
        <strain evidence="2 3">WH131</strain>
    </source>
</reference>
<feature type="domain" description="N-acetyltransferase" evidence="1">
    <location>
        <begin position="12"/>
        <end position="174"/>
    </location>
</feature>
<dbReference type="Proteomes" id="UP000699975">
    <property type="component" value="Unassembled WGS sequence"/>
</dbReference>
<evidence type="ECO:0000259" key="1">
    <source>
        <dbReference type="PROSITE" id="PS51186"/>
    </source>
</evidence>
<comment type="caution">
    <text evidence="2">The sequence shown here is derived from an EMBL/GenBank/DDBJ whole genome shotgun (WGS) entry which is preliminary data.</text>
</comment>
<evidence type="ECO:0000313" key="3">
    <source>
        <dbReference type="Proteomes" id="UP000699975"/>
    </source>
</evidence>